<dbReference type="Proteomes" id="UP000663870">
    <property type="component" value="Unassembled WGS sequence"/>
</dbReference>
<proteinExistence type="predicted"/>
<protein>
    <submittedName>
        <fullName evidence="1">Uncharacterized protein</fullName>
    </submittedName>
</protein>
<accession>A0A815MS45</accession>
<comment type="caution">
    <text evidence="1">The sequence shown here is derived from an EMBL/GenBank/DDBJ whole genome shotgun (WGS) entry which is preliminary data.</text>
</comment>
<evidence type="ECO:0000313" key="1">
    <source>
        <dbReference type="EMBL" id="CAF1426737.1"/>
    </source>
</evidence>
<evidence type="ECO:0000313" key="2">
    <source>
        <dbReference type="Proteomes" id="UP000663870"/>
    </source>
</evidence>
<sequence>MIRTSNNFLSDANKKSKQSSINRLPSLYTQLLVKSENEYQREISRKLDQLQCFNRDTQRRRHAYDHLFTHGHLSKRHQWFNLDKSYRDTCRTTWNKETMNKNRTSHIFVPTIYSSESSSFIQDSFEIQKNEHPVITDEKIKRKFLHIQPVMLEILNAPHSSKLFKHKHGLEMRKISAQRRQKHIQTNATDDPRYRQLVSELQNN</sequence>
<dbReference type="AlphaFoldDB" id="A0A815MS45"/>
<gene>
    <name evidence="1" type="ORF">JXQ802_LOCUS36189</name>
</gene>
<dbReference type="EMBL" id="CAJNOL010001840">
    <property type="protein sequence ID" value="CAF1426737.1"/>
    <property type="molecule type" value="Genomic_DNA"/>
</dbReference>
<reference evidence="1" key="1">
    <citation type="submission" date="2021-02" db="EMBL/GenBank/DDBJ databases">
        <authorList>
            <person name="Nowell W R."/>
        </authorList>
    </citation>
    <scope>NUCLEOTIDE SEQUENCE</scope>
</reference>
<name>A0A815MS45_9BILA</name>
<organism evidence="1 2">
    <name type="scientific">Rotaria sordida</name>
    <dbReference type="NCBI Taxonomy" id="392033"/>
    <lineage>
        <taxon>Eukaryota</taxon>
        <taxon>Metazoa</taxon>
        <taxon>Spiralia</taxon>
        <taxon>Gnathifera</taxon>
        <taxon>Rotifera</taxon>
        <taxon>Eurotatoria</taxon>
        <taxon>Bdelloidea</taxon>
        <taxon>Philodinida</taxon>
        <taxon>Philodinidae</taxon>
        <taxon>Rotaria</taxon>
    </lineage>
</organism>
<keyword evidence="2" id="KW-1185">Reference proteome</keyword>